<dbReference type="CDD" id="cd07723">
    <property type="entry name" value="hydroxyacylglutathione_hydrolase_MBL-fold"/>
    <property type="match status" value="1"/>
</dbReference>
<dbReference type="OMA" id="NYIWLLQ"/>
<evidence type="ECO:0000256" key="7">
    <source>
        <dbReference type="ARBA" id="ARBA00022801"/>
    </source>
</evidence>
<comment type="catalytic activity">
    <reaction evidence="1">
        <text>an S-(2-hydroxyacyl)glutathione + H2O = a 2-hydroxy carboxylate + glutathione + H(+)</text>
        <dbReference type="Rhea" id="RHEA:21864"/>
        <dbReference type="ChEBI" id="CHEBI:15377"/>
        <dbReference type="ChEBI" id="CHEBI:15378"/>
        <dbReference type="ChEBI" id="CHEBI:57925"/>
        <dbReference type="ChEBI" id="CHEBI:58896"/>
        <dbReference type="ChEBI" id="CHEBI:71261"/>
        <dbReference type="EC" id="3.1.2.6"/>
    </reaction>
</comment>
<evidence type="ECO:0000259" key="10">
    <source>
        <dbReference type="SMART" id="SM00849"/>
    </source>
</evidence>
<dbReference type="FunCoup" id="A5DGX4">
    <property type="interactions" value="494"/>
</dbReference>
<evidence type="ECO:0000313" key="12">
    <source>
        <dbReference type="Proteomes" id="UP000001997"/>
    </source>
</evidence>
<keyword evidence="7" id="KW-0378">Hydrolase</keyword>
<dbReference type="GO" id="GO:0004416">
    <property type="term" value="F:hydroxyacylglutathione hydrolase activity"/>
    <property type="evidence" value="ECO:0007669"/>
    <property type="project" value="UniProtKB-EC"/>
</dbReference>
<dbReference type="PANTHER" id="PTHR11935:SF94">
    <property type="entry name" value="TENZING NORGAY, ISOFORM C"/>
    <property type="match status" value="1"/>
</dbReference>
<dbReference type="Pfam" id="PF00753">
    <property type="entry name" value="Lactamase_B"/>
    <property type="match status" value="1"/>
</dbReference>
<dbReference type="EMBL" id="CH408157">
    <property type="protein sequence ID" value="EDK38427.2"/>
    <property type="molecule type" value="Genomic_DNA"/>
</dbReference>
<evidence type="ECO:0000256" key="8">
    <source>
        <dbReference type="ARBA" id="ARBA00022833"/>
    </source>
</evidence>
<dbReference type="OrthoDB" id="515692at2759"/>
<evidence type="ECO:0000256" key="5">
    <source>
        <dbReference type="ARBA" id="ARBA00011917"/>
    </source>
</evidence>
<dbReference type="GO" id="GO:0046872">
    <property type="term" value="F:metal ion binding"/>
    <property type="evidence" value="ECO:0007669"/>
    <property type="project" value="UniProtKB-KW"/>
</dbReference>
<comment type="pathway">
    <text evidence="3">Secondary metabolite metabolism; methylglyoxal degradation; (R)-lactate from methylglyoxal: step 2/2.</text>
</comment>
<gene>
    <name evidence="11" type="ORF">PGUG_02525</name>
</gene>
<dbReference type="InterPro" id="IPR001279">
    <property type="entry name" value="Metallo-B-lactamas"/>
</dbReference>
<dbReference type="KEGG" id="pgu:PGUG_02525"/>
<reference evidence="11 12" key="1">
    <citation type="journal article" date="2009" name="Nature">
        <title>Evolution of pathogenicity and sexual reproduction in eight Candida genomes.</title>
        <authorList>
            <person name="Butler G."/>
            <person name="Rasmussen M.D."/>
            <person name="Lin M.F."/>
            <person name="Santos M.A."/>
            <person name="Sakthikumar S."/>
            <person name="Munro C.A."/>
            <person name="Rheinbay E."/>
            <person name="Grabherr M."/>
            <person name="Forche A."/>
            <person name="Reedy J.L."/>
            <person name="Agrafioti I."/>
            <person name="Arnaud M.B."/>
            <person name="Bates S."/>
            <person name="Brown A.J."/>
            <person name="Brunke S."/>
            <person name="Costanzo M.C."/>
            <person name="Fitzpatrick D.A."/>
            <person name="de Groot P.W."/>
            <person name="Harris D."/>
            <person name="Hoyer L.L."/>
            <person name="Hube B."/>
            <person name="Klis F.M."/>
            <person name="Kodira C."/>
            <person name="Lennard N."/>
            <person name="Logue M.E."/>
            <person name="Martin R."/>
            <person name="Neiman A.M."/>
            <person name="Nikolaou E."/>
            <person name="Quail M.A."/>
            <person name="Quinn J."/>
            <person name="Santos M.C."/>
            <person name="Schmitzberger F.F."/>
            <person name="Sherlock G."/>
            <person name="Shah P."/>
            <person name="Silverstein K.A."/>
            <person name="Skrzypek M.S."/>
            <person name="Soll D."/>
            <person name="Staggs R."/>
            <person name="Stansfield I."/>
            <person name="Stumpf M.P."/>
            <person name="Sudbery P.E."/>
            <person name="Srikantha T."/>
            <person name="Zeng Q."/>
            <person name="Berman J."/>
            <person name="Berriman M."/>
            <person name="Heitman J."/>
            <person name="Gow N.A."/>
            <person name="Lorenz M.C."/>
            <person name="Birren B.W."/>
            <person name="Kellis M."/>
            <person name="Cuomo C.A."/>
        </authorList>
    </citation>
    <scope>NUCLEOTIDE SEQUENCE [LARGE SCALE GENOMIC DNA]</scope>
    <source>
        <strain evidence="12">ATCC 6260 / CBS 566 / DSM 6381 / JCM 1539 / NBRC 10279 / NRRL Y-324</strain>
    </source>
</reference>
<dbReference type="AlphaFoldDB" id="A5DGX4"/>
<evidence type="ECO:0000256" key="2">
    <source>
        <dbReference type="ARBA" id="ARBA00001947"/>
    </source>
</evidence>
<dbReference type="VEuPathDB" id="FungiDB:PGUG_02525"/>
<evidence type="ECO:0000256" key="6">
    <source>
        <dbReference type="ARBA" id="ARBA00022723"/>
    </source>
</evidence>
<evidence type="ECO:0000256" key="1">
    <source>
        <dbReference type="ARBA" id="ARBA00001623"/>
    </source>
</evidence>
<evidence type="ECO:0000256" key="9">
    <source>
        <dbReference type="ARBA" id="ARBA00031044"/>
    </source>
</evidence>
<proteinExistence type="inferred from homology"/>
<comment type="cofactor">
    <cofactor evidence="2">
        <name>Zn(2+)</name>
        <dbReference type="ChEBI" id="CHEBI:29105"/>
    </cofactor>
</comment>
<dbReference type="SMART" id="SM00849">
    <property type="entry name" value="Lactamase_B"/>
    <property type="match status" value="1"/>
</dbReference>
<organism evidence="11 12">
    <name type="scientific">Meyerozyma guilliermondii (strain ATCC 6260 / CBS 566 / DSM 6381 / JCM 1539 / NBRC 10279 / NRRL Y-324)</name>
    <name type="common">Yeast</name>
    <name type="synonym">Candida guilliermondii</name>
    <dbReference type="NCBI Taxonomy" id="294746"/>
    <lineage>
        <taxon>Eukaryota</taxon>
        <taxon>Fungi</taxon>
        <taxon>Dikarya</taxon>
        <taxon>Ascomycota</taxon>
        <taxon>Saccharomycotina</taxon>
        <taxon>Pichiomycetes</taxon>
        <taxon>Debaryomycetaceae</taxon>
        <taxon>Meyerozyma</taxon>
    </lineage>
</organism>
<sequence>MSGCFRSHKTAPSLLAIFMASTSKHFLSFCRKMHVTSIPMRWGSGNNYAYLLLDQPTKNAWLIDPAEPEEVQQFLAKSKLNYELKAIVNTHHHYDHAGGNQAFHKLYPDLPIIAGKDSPLVTYTPSHEEIIDLGDDLSITALHTPCHTQDSVCFYVVDNKTNERAVFTGDTLFISGCGRFFEGTGEEMDKALNGILGKLPKDTRVYPGHEYTGSNVKFSQTILNNDAMKKLVDFTNKNECTTGKFTIGDELEFNPFMRLGDSAVKKATGATNPVEVMSRLREMKNSM</sequence>
<dbReference type="Pfam" id="PF16123">
    <property type="entry name" value="HAGH_C"/>
    <property type="match status" value="1"/>
</dbReference>
<dbReference type="UniPathway" id="UPA00619">
    <property type="reaction ID" value="UER00676"/>
</dbReference>
<evidence type="ECO:0000313" key="11">
    <source>
        <dbReference type="EMBL" id="EDK38427.2"/>
    </source>
</evidence>
<dbReference type="EC" id="3.1.2.6" evidence="5"/>
<feature type="domain" description="Metallo-beta-lactamase" evidence="10">
    <location>
        <begin position="46"/>
        <end position="209"/>
    </location>
</feature>
<dbReference type="Proteomes" id="UP000001997">
    <property type="component" value="Unassembled WGS sequence"/>
</dbReference>
<dbReference type="InterPro" id="IPR032282">
    <property type="entry name" value="HAGH_C"/>
</dbReference>
<dbReference type="HOGENOM" id="CLU_030571_4_0_1"/>
<dbReference type="GeneID" id="5127318"/>
<comment type="similarity">
    <text evidence="4">Belongs to the metallo-beta-lactamase superfamily. Glyoxalase II family.</text>
</comment>
<dbReference type="PANTHER" id="PTHR11935">
    <property type="entry name" value="BETA LACTAMASE DOMAIN"/>
    <property type="match status" value="1"/>
</dbReference>
<dbReference type="InParanoid" id="A5DGX4"/>
<dbReference type="InterPro" id="IPR036866">
    <property type="entry name" value="RibonucZ/Hydroxyglut_hydro"/>
</dbReference>
<dbReference type="eggNOG" id="KOG0813">
    <property type="taxonomic scope" value="Eukaryota"/>
</dbReference>
<keyword evidence="6" id="KW-0479">Metal-binding</keyword>
<name>A5DGX4_PICGU</name>
<accession>A5DGX4</accession>
<keyword evidence="12" id="KW-1185">Reference proteome</keyword>
<keyword evidence="8" id="KW-0862">Zinc</keyword>
<evidence type="ECO:0000256" key="4">
    <source>
        <dbReference type="ARBA" id="ARBA00006759"/>
    </source>
</evidence>
<evidence type="ECO:0000256" key="3">
    <source>
        <dbReference type="ARBA" id="ARBA00004963"/>
    </source>
</evidence>
<protein>
    <recommendedName>
        <fullName evidence="5">hydroxyacylglutathione hydrolase</fullName>
        <ecNumber evidence="5">3.1.2.6</ecNumber>
    </recommendedName>
    <alternativeName>
        <fullName evidence="9">Glyoxalase II</fullName>
    </alternativeName>
</protein>
<dbReference type="InterPro" id="IPR035680">
    <property type="entry name" value="Clx_II_MBL"/>
</dbReference>
<dbReference type="RefSeq" id="XP_001484796.2">
    <property type="nucleotide sequence ID" value="XM_001484746.1"/>
</dbReference>
<dbReference type="Gene3D" id="3.60.15.10">
    <property type="entry name" value="Ribonuclease Z/Hydroxyacylglutathione hydrolase-like"/>
    <property type="match status" value="1"/>
</dbReference>
<dbReference type="STRING" id="294746.A5DGX4"/>
<dbReference type="SUPFAM" id="SSF56281">
    <property type="entry name" value="Metallo-hydrolase/oxidoreductase"/>
    <property type="match status" value="1"/>
</dbReference>